<keyword evidence="4" id="KW-1133">Transmembrane helix</keyword>
<evidence type="ECO:0000259" key="5">
    <source>
        <dbReference type="PROSITE" id="PS50932"/>
    </source>
</evidence>
<dbReference type="CDD" id="cd01392">
    <property type="entry name" value="HTH_LacI"/>
    <property type="match status" value="1"/>
</dbReference>
<keyword evidence="1" id="KW-0805">Transcription regulation</keyword>
<keyword evidence="2" id="KW-0238">DNA-binding</keyword>
<dbReference type="InterPro" id="IPR028082">
    <property type="entry name" value="Peripla_BP_I"/>
</dbReference>
<dbReference type="Gene3D" id="1.10.260.40">
    <property type="entry name" value="lambda repressor-like DNA-binding domains"/>
    <property type="match status" value="1"/>
</dbReference>
<dbReference type="KEGG" id="slr:L21SP2_0108"/>
<dbReference type="PANTHER" id="PTHR30146:SF109">
    <property type="entry name" value="HTH-TYPE TRANSCRIPTIONAL REGULATOR GALS"/>
    <property type="match status" value="1"/>
</dbReference>
<dbReference type="Pfam" id="PF13377">
    <property type="entry name" value="Peripla_BP_3"/>
    <property type="match status" value="1"/>
</dbReference>
<dbReference type="InterPro" id="IPR046335">
    <property type="entry name" value="LacI/GalR-like_sensor"/>
</dbReference>
<dbReference type="HOGENOM" id="CLU_037628_6_1_12"/>
<reference evidence="6 7" key="1">
    <citation type="journal article" date="2015" name="Stand. Genomic Sci.">
        <title>Complete genome sequence and description of Salinispira pacifica gen. nov., sp. nov., a novel spirochaete isolated form a hypersaline microbial mat.</title>
        <authorList>
            <person name="Ben Hania W."/>
            <person name="Joseph M."/>
            <person name="Schumann P."/>
            <person name="Bunk B."/>
            <person name="Fiebig A."/>
            <person name="Sproer C."/>
            <person name="Klenk H.P."/>
            <person name="Fardeau M.L."/>
            <person name="Spring S."/>
        </authorList>
    </citation>
    <scope>NUCLEOTIDE SEQUENCE [LARGE SCALE GENOMIC DNA]</scope>
    <source>
        <strain evidence="6 7">L21-RPul-D2</strain>
    </source>
</reference>
<proteinExistence type="predicted"/>
<evidence type="ECO:0000256" key="4">
    <source>
        <dbReference type="SAM" id="Phobius"/>
    </source>
</evidence>
<keyword evidence="7" id="KW-1185">Reference proteome</keyword>
<dbReference type="Gene3D" id="3.40.50.2300">
    <property type="match status" value="2"/>
</dbReference>
<dbReference type="AlphaFoldDB" id="V5WCQ3"/>
<dbReference type="SMART" id="SM00354">
    <property type="entry name" value="HTH_LACI"/>
    <property type="match status" value="1"/>
</dbReference>
<dbReference type="SUPFAM" id="SSF53822">
    <property type="entry name" value="Periplasmic binding protein-like I"/>
    <property type="match status" value="1"/>
</dbReference>
<keyword evidence="3" id="KW-0804">Transcription</keyword>
<dbReference type="Pfam" id="PF00356">
    <property type="entry name" value="LacI"/>
    <property type="match status" value="1"/>
</dbReference>
<organism evidence="6 7">
    <name type="scientific">Salinispira pacifica</name>
    <dbReference type="NCBI Taxonomy" id="1307761"/>
    <lineage>
        <taxon>Bacteria</taxon>
        <taxon>Pseudomonadati</taxon>
        <taxon>Spirochaetota</taxon>
        <taxon>Spirochaetia</taxon>
        <taxon>Spirochaetales</taxon>
        <taxon>Spirochaetaceae</taxon>
        <taxon>Salinispira</taxon>
    </lineage>
</organism>
<dbReference type="SUPFAM" id="SSF47413">
    <property type="entry name" value="lambda repressor-like DNA-binding domains"/>
    <property type="match status" value="1"/>
</dbReference>
<keyword evidence="4" id="KW-0812">Transmembrane</keyword>
<dbReference type="PROSITE" id="PS50932">
    <property type="entry name" value="HTH_LACI_2"/>
    <property type="match status" value="1"/>
</dbReference>
<dbReference type="InterPro" id="IPR010982">
    <property type="entry name" value="Lambda_DNA-bd_dom_sf"/>
</dbReference>
<dbReference type="GO" id="GO:0003700">
    <property type="term" value="F:DNA-binding transcription factor activity"/>
    <property type="evidence" value="ECO:0007669"/>
    <property type="project" value="TreeGrafter"/>
</dbReference>
<feature type="transmembrane region" description="Helical" evidence="4">
    <location>
        <begin position="59"/>
        <end position="77"/>
    </location>
</feature>
<evidence type="ECO:0000313" key="7">
    <source>
        <dbReference type="Proteomes" id="UP000018680"/>
    </source>
</evidence>
<protein>
    <submittedName>
        <fullName evidence="6">Ribose operon repressor</fullName>
    </submittedName>
</protein>
<dbReference type="eggNOG" id="COG1609">
    <property type="taxonomic scope" value="Bacteria"/>
</dbReference>
<dbReference type="CDD" id="cd06267">
    <property type="entry name" value="PBP1_LacI_sugar_binding-like"/>
    <property type="match status" value="1"/>
</dbReference>
<accession>V5WCQ3</accession>
<evidence type="ECO:0000256" key="2">
    <source>
        <dbReference type="ARBA" id="ARBA00023125"/>
    </source>
</evidence>
<evidence type="ECO:0000313" key="6">
    <source>
        <dbReference type="EMBL" id="AHC13552.1"/>
    </source>
</evidence>
<evidence type="ECO:0000256" key="1">
    <source>
        <dbReference type="ARBA" id="ARBA00023015"/>
    </source>
</evidence>
<sequence>MKDIAKRAGVGLGTVSRVVNGTGPVSDETRDRVHAAIKELDYRPNKIARKLVSGNRGSGFFGVLMPLFIHPFYFYILRGIYRFVEEMDMNLILFNRGKHPEQAMSHILQEDIIGLFVMSHDLSREEEQMLNHEKLLYCYLDYHKPHRPSVYVDNRYGGKLAAEHILSKGLKYPAYVGDVGNPQQQIDRFNGFQRRLEESDISVVGKKLVPNQFESDTAVEELLKEHPEIDSIFFFSDSHALESLPAVARWEKDLEIIGYDDLDFTGFLGLTTIHQPKDEIGYEAARLLYRLINDTVLLGEQEIILKPGISVRGPLALEHLRNRSMK</sequence>
<dbReference type="InterPro" id="IPR000843">
    <property type="entry name" value="HTH_LacI"/>
</dbReference>
<dbReference type="STRING" id="1307761.L21SP2_0108"/>
<dbReference type="EMBL" id="CP006939">
    <property type="protein sequence ID" value="AHC13552.1"/>
    <property type="molecule type" value="Genomic_DNA"/>
</dbReference>
<feature type="domain" description="HTH lacI-type" evidence="5">
    <location>
        <begin position="1"/>
        <end position="53"/>
    </location>
</feature>
<dbReference type="PANTHER" id="PTHR30146">
    <property type="entry name" value="LACI-RELATED TRANSCRIPTIONAL REPRESSOR"/>
    <property type="match status" value="1"/>
</dbReference>
<keyword evidence="4" id="KW-0472">Membrane</keyword>
<evidence type="ECO:0000256" key="3">
    <source>
        <dbReference type="ARBA" id="ARBA00023163"/>
    </source>
</evidence>
<name>V5WCQ3_9SPIO</name>
<dbReference type="Proteomes" id="UP000018680">
    <property type="component" value="Chromosome"/>
</dbReference>
<dbReference type="PROSITE" id="PS00356">
    <property type="entry name" value="HTH_LACI_1"/>
    <property type="match status" value="1"/>
</dbReference>
<dbReference type="GO" id="GO:0000976">
    <property type="term" value="F:transcription cis-regulatory region binding"/>
    <property type="evidence" value="ECO:0007669"/>
    <property type="project" value="TreeGrafter"/>
</dbReference>
<gene>
    <name evidence="6" type="ORF">L21SP2_0108</name>
</gene>